<organism evidence="4 5">
    <name type="scientific">Argiope bruennichi</name>
    <name type="common">Wasp spider</name>
    <name type="synonym">Aranea bruennichi</name>
    <dbReference type="NCBI Taxonomy" id="94029"/>
    <lineage>
        <taxon>Eukaryota</taxon>
        <taxon>Metazoa</taxon>
        <taxon>Ecdysozoa</taxon>
        <taxon>Arthropoda</taxon>
        <taxon>Chelicerata</taxon>
        <taxon>Arachnida</taxon>
        <taxon>Araneae</taxon>
        <taxon>Araneomorphae</taxon>
        <taxon>Entelegynae</taxon>
        <taxon>Araneoidea</taxon>
        <taxon>Araneidae</taxon>
        <taxon>Argiope</taxon>
    </lineage>
</organism>
<keyword evidence="2" id="KW-1133">Transmembrane helix</keyword>
<keyword evidence="2" id="KW-0812">Transmembrane</keyword>
<evidence type="ECO:0000313" key="4">
    <source>
        <dbReference type="EMBL" id="KAF8767106.1"/>
    </source>
</evidence>
<feature type="region of interest" description="Disordered" evidence="1">
    <location>
        <begin position="62"/>
        <end position="81"/>
    </location>
</feature>
<dbReference type="Proteomes" id="UP000807504">
    <property type="component" value="Unassembled WGS sequence"/>
</dbReference>
<keyword evidence="5" id="KW-1185">Reference proteome</keyword>
<feature type="signal peptide" evidence="3">
    <location>
        <begin position="1"/>
        <end position="29"/>
    </location>
</feature>
<feature type="compositionally biased region" description="Basic and acidic residues" evidence="1">
    <location>
        <begin position="64"/>
        <end position="81"/>
    </location>
</feature>
<evidence type="ECO:0000256" key="3">
    <source>
        <dbReference type="SAM" id="SignalP"/>
    </source>
</evidence>
<comment type="caution">
    <text evidence="4">The sequence shown here is derived from an EMBL/GenBank/DDBJ whole genome shotgun (WGS) entry which is preliminary data.</text>
</comment>
<protein>
    <submittedName>
        <fullName evidence="4">Uncharacterized protein</fullName>
    </submittedName>
</protein>
<keyword evidence="2" id="KW-0472">Membrane</keyword>
<dbReference type="AlphaFoldDB" id="A0A8T0E743"/>
<feature type="transmembrane region" description="Helical" evidence="2">
    <location>
        <begin position="39"/>
        <end position="55"/>
    </location>
</feature>
<accession>A0A8T0E743</accession>
<evidence type="ECO:0000256" key="1">
    <source>
        <dbReference type="SAM" id="MobiDB-lite"/>
    </source>
</evidence>
<proteinExistence type="predicted"/>
<name>A0A8T0E743_ARGBR</name>
<reference evidence="4" key="2">
    <citation type="submission" date="2020-06" db="EMBL/GenBank/DDBJ databases">
        <authorList>
            <person name="Sheffer M."/>
        </authorList>
    </citation>
    <scope>NUCLEOTIDE SEQUENCE</scope>
</reference>
<feature type="chain" id="PRO_5035950017" evidence="3">
    <location>
        <begin position="30"/>
        <end position="81"/>
    </location>
</feature>
<gene>
    <name evidence="4" type="ORF">HNY73_020099</name>
</gene>
<evidence type="ECO:0000313" key="5">
    <source>
        <dbReference type="Proteomes" id="UP000807504"/>
    </source>
</evidence>
<keyword evidence="3" id="KW-0732">Signal</keyword>
<sequence>MKHFAGNVVIAMTFAAMLLGTVLVPGSEAAPMHHGMGGGGSIAELLAAGLVVDLIRHHYGRGKRSVEEHPQYQEEHPVTWH</sequence>
<evidence type="ECO:0000256" key="2">
    <source>
        <dbReference type="SAM" id="Phobius"/>
    </source>
</evidence>
<dbReference type="EMBL" id="JABXBU010002230">
    <property type="protein sequence ID" value="KAF8767106.1"/>
    <property type="molecule type" value="Genomic_DNA"/>
</dbReference>
<reference evidence="4" key="1">
    <citation type="journal article" date="2020" name="bioRxiv">
        <title>Chromosome-level reference genome of the European wasp spider Argiope bruennichi: a resource for studies on range expansion and evolutionary adaptation.</title>
        <authorList>
            <person name="Sheffer M.M."/>
            <person name="Hoppe A."/>
            <person name="Krehenwinkel H."/>
            <person name="Uhl G."/>
            <person name="Kuss A.W."/>
            <person name="Jensen L."/>
            <person name="Jensen C."/>
            <person name="Gillespie R.G."/>
            <person name="Hoff K.J."/>
            <person name="Prost S."/>
        </authorList>
    </citation>
    <scope>NUCLEOTIDE SEQUENCE</scope>
</reference>